<sequence length="478" mass="56011">MSKKLDDIKRLPIDIDPTNNTLLKSFNFLNDEKYACLYNINKEEPYCNHIFKESELINWLNNKKQKNNLCPECFNGKTSKIENSLIQGDLTPAKIQQLFSIFNLRPDPLKGHDPIPEIDGPPPILKEGFMMWKPKSTDPYPNRIGWIPMHVNKERLKFSEYHGLTIEEMNKKKLVQRTSTFKISYIIAYPSTRFNKNLDDLPLIGMLHGVPGNARWKMRMLRELGKFAVVVAWHMLGMGDSDQVLDYTLDENNQNEKENEAWDWIHDVPYVHQLMTEHIPDLLGILKFKIDPKTKKEIPRRWIFQSDDWGSGIHLRYLEQHNDSILHNFFVNPIWLDGYPVIEISTIGRLAAVRKENPSSFYSAAFGLPQIIIGIEKYMVEKRWKMNRYTETNYIYPYQHVDYQSGEIAADMPPNYWNIAVLANRSSRLAARQSQPYHPTENKYGFKPEKITKPIDFIIGLKVRVFDFCFQTINHNKC</sequence>
<gene>
    <name evidence="1" type="ORF">LCGC14_1805100</name>
</gene>
<protein>
    <submittedName>
        <fullName evidence="1">Uncharacterized protein</fullName>
    </submittedName>
</protein>
<dbReference type="Gene3D" id="3.40.50.1820">
    <property type="entry name" value="alpha/beta hydrolase"/>
    <property type="match status" value="1"/>
</dbReference>
<reference evidence="1" key="1">
    <citation type="journal article" date="2015" name="Nature">
        <title>Complex archaea that bridge the gap between prokaryotes and eukaryotes.</title>
        <authorList>
            <person name="Spang A."/>
            <person name="Saw J.H."/>
            <person name="Jorgensen S.L."/>
            <person name="Zaremba-Niedzwiedzka K."/>
            <person name="Martijn J."/>
            <person name="Lind A.E."/>
            <person name="van Eijk R."/>
            <person name="Schleper C."/>
            <person name="Guy L."/>
            <person name="Ettema T.J."/>
        </authorList>
    </citation>
    <scope>NUCLEOTIDE SEQUENCE</scope>
</reference>
<proteinExistence type="predicted"/>
<dbReference type="EMBL" id="LAZR01017451">
    <property type="protein sequence ID" value="KKM00369.1"/>
    <property type="molecule type" value="Genomic_DNA"/>
</dbReference>
<comment type="caution">
    <text evidence="1">The sequence shown here is derived from an EMBL/GenBank/DDBJ whole genome shotgun (WGS) entry which is preliminary data.</text>
</comment>
<dbReference type="AlphaFoldDB" id="A0A0F9GNK2"/>
<accession>A0A0F9GNK2</accession>
<evidence type="ECO:0000313" key="1">
    <source>
        <dbReference type="EMBL" id="KKM00369.1"/>
    </source>
</evidence>
<dbReference type="InterPro" id="IPR029058">
    <property type="entry name" value="AB_hydrolase_fold"/>
</dbReference>
<organism evidence="1">
    <name type="scientific">marine sediment metagenome</name>
    <dbReference type="NCBI Taxonomy" id="412755"/>
    <lineage>
        <taxon>unclassified sequences</taxon>
        <taxon>metagenomes</taxon>
        <taxon>ecological metagenomes</taxon>
    </lineage>
</organism>
<dbReference type="SUPFAM" id="SSF53474">
    <property type="entry name" value="alpha/beta-Hydrolases"/>
    <property type="match status" value="1"/>
</dbReference>
<name>A0A0F9GNK2_9ZZZZ</name>